<keyword evidence="11" id="KW-1185">Reference proteome</keyword>
<dbReference type="SUPFAM" id="SSF52374">
    <property type="entry name" value="Nucleotidylyl transferase"/>
    <property type="match status" value="1"/>
</dbReference>
<dbReference type="InterPro" id="IPR001412">
    <property type="entry name" value="aa-tRNA-synth_I_CS"/>
</dbReference>
<dbReference type="PANTHER" id="PTHR11766">
    <property type="entry name" value="TYROSYL-TRNA SYNTHETASE"/>
    <property type="match status" value="1"/>
</dbReference>
<dbReference type="InterPro" id="IPR024088">
    <property type="entry name" value="Tyr-tRNA-ligase_bac-type"/>
</dbReference>
<comment type="caution">
    <text evidence="10">The sequence shown here is derived from an EMBL/GenBank/DDBJ whole genome shotgun (WGS) entry which is preliminary data.</text>
</comment>
<dbReference type="InterPro" id="IPR002305">
    <property type="entry name" value="aa-tRNA-synth_Ic"/>
</dbReference>
<reference evidence="10" key="1">
    <citation type="submission" date="2021-04" db="EMBL/GenBank/DDBJ databases">
        <title>Draft genome sequence of StrPh-CL8, a phytoplasma strain causing strawberry phyllody in Chile.</title>
        <authorList>
            <person name="Cui W."/>
            <person name="Zamorano A."/>
            <person name="Fiore N."/>
        </authorList>
    </citation>
    <scope>NUCLEOTIDE SEQUENCE [LARGE SCALE GENOMIC DNA]</scope>
    <source>
        <strain evidence="10">StrPh-Cl</strain>
    </source>
</reference>
<dbReference type="Pfam" id="PF22421">
    <property type="entry name" value="SYY_C-terminal"/>
    <property type="match status" value="1"/>
</dbReference>
<evidence type="ECO:0000256" key="5">
    <source>
        <dbReference type="ARBA" id="ARBA00022917"/>
    </source>
</evidence>
<dbReference type="HAMAP" id="MF_02006">
    <property type="entry name" value="Tyr_tRNA_synth_type1"/>
    <property type="match status" value="1"/>
</dbReference>
<evidence type="ECO:0000256" key="2">
    <source>
        <dbReference type="ARBA" id="ARBA00022741"/>
    </source>
</evidence>
<evidence type="ECO:0000256" key="6">
    <source>
        <dbReference type="ARBA" id="ARBA00023146"/>
    </source>
</evidence>
<dbReference type="InterPro" id="IPR054608">
    <property type="entry name" value="SYY-like_C"/>
</dbReference>
<feature type="binding site" evidence="8">
    <location>
        <position position="168"/>
    </location>
    <ligand>
        <name>L-tyrosine</name>
        <dbReference type="ChEBI" id="CHEBI:58315"/>
    </ligand>
</feature>
<dbReference type="RefSeq" id="WP_212331861.1">
    <property type="nucleotide sequence ID" value="NZ_JAGVRH010000007.1"/>
</dbReference>
<name>A0ABS5K3L8_9MOLU</name>
<sequence length="415" mass="48182">MSFYEELKWRHLIKDCSNENQVKELLDNGKIKFYCGFDPTADSLTVGHLVQITMILLMQQQGHFPVILIGGGTGLIGDPKETEERKLLSLKHSLKNAKNIKSQFKSILFNKNIEFVNNYEWFALLDIISFLRKYGKFFNINYMLSKQTVAKRLASGISFTEFTYMVLQSLDFYYLYKQHNVQLQLGGSDQWGNITSGLELIRKLETHHNAFGISTPLLLNANGTKFGKSEQGVLWLNPKKTLPYEVYQYFLNIGDQEIINYLKTLTLIPKKEILDLEKHTLNQPQQRLAQKTLAHHIFNLIYPPNVLQECLQTNKILFLNKKHTWKEQDFILLQKTLFCHNLQTSDYICLVDALVNTKLTSSKSEARQFIHKGVIQIFNQKIKQADYTITKKNTLFNKYVLLKKGKKNNALIIFN</sequence>
<keyword evidence="8" id="KW-0963">Cytoplasm</keyword>
<keyword evidence="6 8" id="KW-0030">Aminoacyl-tRNA synthetase</keyword>
<dbReference type="InterPro" id="IPR036986">
    <property type="entry name" value="S4_RNA-bd_sf"/>
</dbReference>
<dbReference type="EMBL" id="JAGVRH010000007">
    <property type="protein sequence ID" value="MBS2126497.1"/>
    <property type="molecule type" value="Genomic_DNA"/>
</dbReference>
<feature type="binding site" evidence="8">
    <location>
        <position position="34"/>
    </location>
    <ligand>
        <name>L-tyrosine</name>
        <dbReference type="ChEBI" id="CHEBI:58315"/>
    </ligand>
</feature>
<evidence type="ECO:0000313" key="10">
    <source>
        <dbReference type="EMBL" id="MBS2126497.1"/>
    </source>
</evidence>
<feature type="binding site" evidence="8">
    <location>
        <position position="164"/>
    </location>
    <ligand>
        <name>L-tyrosine</name>
        <dbReference type="ChEBI" id="CHEBI:58315"/>
    </ligand>
</feature>
<accession>A0ABS5K3L8</accession>
<comment type="catalytic activity">
    <reaction evidence="7 8">
        <text>tRNA(Tyr) + L-tyrosine + ATP = L-tyrosyl-tRNA(Tyr) + AMP + diphosphate + H(+)</text>
        <dbReference type="Rhea" id="RHEA:10220"/>
        <dbReference type="Rhea" id="RHEA-COMP:9706"/>
        <dbReference type="Rhea" id="RHEA-COMP:9707"/>
        <dbReference type="ChEBI" id="CHEBI:15378"/>
        <dbReference type="ChEBI" id="CHEBI:30616"/>
        <dbReference type="ChEBI" id="CHEBI:33019"/>
        <dbReference type="ChEBI" id="CHEBI:58315"/>
        <dbReference type="ChEBI" id="CHEBI:78442"/>
        <dbReference type="ChEBI" id="CHEBI:78536"/>
        <dbReference type="ChEBI" id="CHEBI:456215"/>
        <dbReference type="EC" id="6.1.1.1"/>
    </reaction>
</comment>
<comment type="subcellular location">
    <subcellularLocation>
        <location evidence="8">Cytoplasm</location>
    </subcellularLocation>
</comment>
<comment type="subunit">
    <text evidence="8">Homodimer.</text>
</comment>
<dbReference type="InterPro" id="IPR002307">
    <property type="entry name" value="Tyr-tRNA-ligase"/>
</dbReference>
<evidence type="ECO:0000256" key="3">
    <source>
        <dbReference type="ARBA" id="ARBA00022840"/>
    </source>
</evidence>
<feature type="short sequence motif" description="'HIGH' region" evidence="8">
    <location>
        <begin position="39"/>
        <end position="48"/>
    </location>
</feature>
<dbReference type="Gene3D" id="1.10.240.10">
    <property type="entry name" value="Tyrosyl-Transfer RNA Synthetase"/>
    <property type="match status" value="1"/>
</dbReference>
<dbReference type="SUPFAM" id="SSF55174">
    <property type="entry name" value="Alpha-L RNA-binding motif"/>
    <property type="match status" value="1"/>
</dbReference>
<keyword evidence="2 8" id="KW-0547">Nucleotide-binding</keyword>
<dbReference type="PANTHER" id="PTHR11766:SF0">
    <property type="entry name" value="TYROSINE--TRNA LIGASE, MITOCHONDRIAL"/>
    <property type="match status" value="1"/>
</dbReference>
<keyword evidence="5 8" id="KW-0648">Protein biosynthesis</keyword>
<dbReference type="CDD" id="cd00805">
    <property type="entry name" value="TyrRS_core"/>
    <property type="match status" value="1"/>
</dbReference>
<comment type="function">
    <text evidence="8">Catalyzes the attachment of tyrosine to tRNA(Tyr) in a two-step reaction: tyrosine is first activated by ATP to form Tyr-AMP and then transferred to the acceptor end of tRNA(Tyr).</text>
</comment>
<gene>
    <name evidence="8" type="primary">tyrS</name>
    <name evidence="10" type="ORF">J8J04_02230</name>
</gene>
<organism evidence="10 11">
    <name type="scientific">'Fragaria x ananassa' phyllody phytoplasma</name>
    <dbReference type="NCBI Taxonomy" id="2358428"/>
    <lineage>
        <taxon>Bacteria</taxon>
        <taxon>Bacillati</taxon>
        <taxon>Mycoplasmatota</taxon>
        <taxon>Mollicutes</taxon>
        <taxon>Acholeplasmatales</taxon>
        <taxon>Acholeplasmataceae</taxon>
        <taxon>Candidatus Phytoplasma</taxon>
        <taxon>16SrXIII (Mexican periwinkle virescence group)</taxon>
    </lineage>
</organism>
<keyword evidence="3 8" id="KW-0067">ATP-binding</keyword>
<dbReference type="InterPro" id="IPR024107">
    <property type="entry name" value="Tyr-tRNA-ligase_bac_1"/>
</dbReference>
<dbReference type="InterPro" id="IPR014729">
    <property type="entry name" value="Rossmann-like_a/b/a_fold"/>
</dbReference>
<dbReference type="Pfam" id="PF00579">
    <property type="entry name" value="tRNA-synt_1b"/>
    <property type="match status" value="1"/>
</dbReference>
<protein>
    <recommendedName>
        <fullName evidence="8">Tyrosine--tRNA ligase</fullName>
        <ecNumber evidence="8">6.1.1.1</ecNumber>
    </recommendedName>
    <alternativeName>
        <fullName evidence="8">Tyrosyl-tRNA synthetase</fullName>
        <shortName evidence="8">TyrRS</shortName>
    </alternativeName>
</protein>
<dbReference type="PRINTS" id="PR01040">
    <property type="entry name" value="TRNASYNTHTYR"/>
</dbReference>
<evidence type="ECO:0000313" key="11">
    <source>
        <dbReference type="Proteomes" id="UP000811481"/>
    </source>
</evidence>
<dbReference type="GO" id="GO:0004831">
    <property type="term" value="F:tyrosine-tRNA ligase activity"/>
    <property type="evidence" value="ECO:0007669"/>
    <property type="project" value="UniProtKB-EC"/>
</dbReference>
<evidence type="ECO:0000256" key="7">
    <source>
        <dbReference type="ARBA" id="ARBA00048248"/>
    </source>
</evidence>
<proteinExistence type="inferred from homology"/>
<feature type="domain" description="Tyrosine--tRNA ligase SYY-like C-terminal" evidence="9">
    <location>
        <begin position="348"/>
        <end position="412"/>
    </location>
</feature>
<evidence type="ECO:0000256" key="4">
    <source>
        <dbReference type="ARBA" id="ARBA00022884"/>
    </source>
</evidence>
<dbReference type="PROSITE" id="PS00178">
    <property type="entry name" value="AA_TRNA_LIGASE_I"/>
    <property type="match status" value="1"/>
</dbReference>
<dbReference type="Proteomes" id="UP000811481">
    <property type="component" value="Unassembled WGS sequence"/>
</dbReference>
<evidence type="ECO:0000259" key="9">
    <source>
        <dbReference type="Pfam" id="PF22421"/>
    </source>
</evidence>
<dbReference type="NCBIfam" id="TIGR00234">
    <property type="entry name" value="tyrS"/>
    <property type="match status" value="1"/>
</dbReference>
<evidence type="ECO:0000256" key="1">
    <source>
        <dbReference type="ARBA" id="ARBA00022598"/>
    </source>
</evidence>
<evidence type="ECO:0000256" key="8">
    <source>
        <dbReference type="HAMAP-Rule" id="MF_02006"/>
    </source>
</evidence>
<keyword evidence="4" id="KW-0694">RNA-binding</keyword>
<feature type="short sequence motif" description="'KMSKS' region" evidence="8">
    <location>
        <begin position="225"/>
        <end position="229"/>
    </location>
</feature>
<dbReference type="Gene3D" id="3.40.50.620">
    <property type="entry name" value="HUPs"/>
    <property type="match status" value="1"/>
</dbReference>
<comment type="similarity">
    <text evidence="8">Belongs to the class-I aminoacyl-tRNA synthetase family. TyrS type 1 subfamily.</text>
</comment>
<keyword evidence="1 8" id="KW-0436">Ligase</keyword>
<dbReference type="EC" id="6.1.1.1" evidence="8"/>
<dbReference type="Gene3D" id="3.10.290.10">
    <property type="entry name" value="RNA-binding S4 domain"/>
    <property type="match status" value="1"/>
</dbReference>
<feature type="binding site" evidence="8">
    <location>
        <position position="228"/>
    </location>
    <ligand>
        <name>ATP</name>
        <dbReference type="ChEBI" id="CHEBI:30616"/>
    </ligand>
</feature>